<dbReference type="AlphaFoldDB" id="A0AA89BK74"/>
<feature type="transmembrane region" description="Helical" evidence="9">
    <location>
        <begin position="238"/>
        <end position="256"/>
    </location>
</feature>
<evidence type="ECO:0000256" key="4">
    <source>
        <dbReference type="ARBA" id="ARBA00022989"/>
    </source>
</evidence>
<feature type="transmembrane region" description="Helical" evidence="9">
    <location>
        <begin position="177"/>
        <end position="202"/>
    </location>
</feature>
<dbReference type="EMBL" id="VSWD01000013">
    <property type="protein sequence ID" value="KAK3084097.1"/>
    <property type="molecule type" value="Genomic_DNA"/>
</dbReference>
<sequence length="403" mass="45883">MLNTTFLNDTDPVFDDDTFSLKRVIPITILTSLVGFLAIVGNGLVLIVLGKNPTLLESTRKFCIHLAVTDLGNGFLTFLFSLIAFDKNEVAFCFYMLALVKFLVFASQAIVTVNTIERYVGICKRHAYSRYMTKSSVCLMLLLAWIYAIVLTSVFFIGQSSAEALRLCYYHLMFRKWVYIVEAAMMFSLSALNIILFSFIMITARKFYTRVSPAALQGTSNAAVRNKAMQRSIRNGKMMGIVTVAFLACWMPYNVFQIYFGIGGTVTNSLLSAANTMYFIGVCNSTINPFIYVWQKKEFRDQCKKILNCRQQQDVVINLTNVRRIQEDAIVNKPTTFFFIRSKYHLVQFHNDNGKKILQKGFSCSVARNIQRCSEKQSNAKIHKKRKDDGNRYSSFTCLLDAI</sequence>
<dbReference type="InterPro" id="IPR017452">
    <property type="entry name" value="GPCR_Rhodpsn_7TM"/>
</dbReference>
<evidence type="ECO:0000259" key="10">
    <source>
        <dbReference type="PROSITE" id="PS50262"/>
    </source>
</evidence>
<dbReference type="Pfam" id="PF00001">
    <property type="entry name" value="7tm_1"/>
    <property type="match status" value="1"/>
</dbReference>
<dbReference type="InterPro" id="IPR000276">
    <property type="entry name" value="GPCR_Rhodpsn"/>
</dbReference>
<accession>A0AA89BK74</accession>
<keyword evidence="6 9" id="KW-0472">Membrane</keyword>
<dbReference type="PANTHER" id="PTHR24249">
    <property type="entry name" value="HISTAMINE RECEPTOR-RELATED G-PROTEIN COUPLED RECEPTOR"/>
    <property type="match status" value="1"/>
</dbReference>
<evidence type="ECO:0000256" key="7">
    <source>
        <dbReference type="ARBA" id="ARBA00023170"/>
    </source>
</evidence>
<dbReference type="PANTHER" id="PTHR24249:SF372">
    <property type="entry name" value="G-PROTEIN COUPLED RECEPTORS FAMILY 1 PROFILE DOMAIN-CONTAINING PROTEIN"/>
    <property type="match status" value="1"/>
</dbReference>
<evidence type="ECO:0000256" key="1">
    <source>
        <dbReference type="ARBA" id="ARBA00004651"/>
    </source>
</evidence>
<organism evidence="11 12">
    <name type="scientific">Pinctada imbricata</name>
    <name type="common">Atlantic pearl-oyster</name>
    <name type="synonym">Pinctada martensii</name>
    <dbReference type="NCBI Taxonomy" id="66713"/>
    <lineage>
        <taxon>Eukaryota</taxon>
        <taxon>Metazoa</taxon>
        <taxon>Spiralia</taxon>
        <taxon>Lophotrochozoa</taxon>
        <taxon>Mollusca</taxon>
        <taxon>Bivalvia</taxon>
        <taxon>Autobranchia</taxon>
        <taxon>Pteriomorphia</taxon>
        <taxon>Pterioida</taxon>
        <taxon>Pterioidea</taxon>
        <taxon>Pteriidae</taxon>
        <taxon>Pinctada</taxon>
    </lineage>
</organism>
<evidence type="ECO:0000256" key="2">
    <source>
        <dbReference type="ARBA" id="ARBA00022475"/>
    </source>
</evidence>
<keyword evidence="4 9" id="KW-1133">Transmembrane helix</keyword>
<evidence type="ECO:0000313" key="11">
    <source>
        <dbReference type="EMBL" id="KAK3084097.1"/>
    </source>
</evidence>
<feature type="transmembrane region" description="Helical" evidence="9">
    <location>
        <begin position="137"/>
        <end position="157"/>
    </location>
</feature>
<comment type="subcellular location">
    <subcellularLocation>
        <location evidence="1">Cell membrane</location>
        <topology evidence="1">Multi-pass membrane protein</topology>
    </subcellularLocation>
</comment>
<reference evidence="11" key="1">
    <citation type="submission" date="2019-08" db="EMBL/GenBank/DDBJ databases">
        <title>The improved chromosome-level genome for the pearl oyster Pinctada fucata martensii using PacBio sequencing and Hi-C.</title>
        <authorList>
            <person name="Zheng Z."/>
        </authorList>
    </citation>
    <scope>NUCLEOTIDE SEQUENCE</scope>
    <source>
        <strain evidence="11">ZZ-2019</strain>
        <tissue evidence="11">Adductor muscle</tissue>
    </source>
</reference>
<name>A0AA89BK74_PINIB</name>
<keyword evidence="7" id="KW-0675">Receptor</keyword>
<evidence type="ECO:0000313" key="12">
    <source>
        <dbReference type="Proteomes" id="UP001186944"/>
    </source>
</evidence>
<comment type="caution">
    <text evidence="11">The sequence shown here is derived from an EMBL/GenBank/DDBJ whole genome shotgun (WGS) entry which is preliminary data.</text>
</comment>
<evidence type="ECO:0000256" key="9">
    <source>
        <dbReference type="SAM" id="Phobius"/>
    </source>
</evidence>
<gene>
    <name evidence="11" type="ORF">FSP39_008075</name>
</gene>
<keyword evidence="2" id="KW-1003">Cell membrane</keyword>
<dbReference type="InterPro" id="IPR050569">
    <property type="entry name" value="TAAR"/>
</dbReference>
<evidence type="ECO:0000256" key="6">
    <source>
        <dbReference type="ARBA" id="ARBA00023136"/>
    </source>
</evidence>
<proteinExistence type="predicted"/>
<dbReference type="Proteomes" id="UP001186944">
    <property type="component" value="Unassembled WGS sequence"/>
</dbReference>
<feature type="transmembrane region" description="Helical" evidence="9">
    <location>
        <begin position="276"/>
        <end position="294"/>
    </location>
</feature>
<feature type="transmembrane region" description="Helical" evidence="9">
    <location>
        <begin position="24"/>
        <end position="50"/>
    </location>
</feature>
<dbReference type="PROSITE" id="PS50262">
    <property type="entry name" value="G_PROTEIN_RECEP_F1_2"/>
    <property type="match status" value="1"/>
</dbReference>
<keyword evidence="12" id="KW-1185">Reference proteome</keyword>
<feature type="transmembrane region" description="Helical" evidence="9">
    <location>
        <begin position="62"/>
        <end position="83"/>
    </location>
</feature>
<evidence type="ECO:0000256" key="3">
    <source>
        <dbReference type="ARBA" id="ARBA00022692"/>
    </source>
</evidence>
<dbReference type="SUPFAM" id="SSF81321">
    <property type="entry name" value="Family A G protein-coupled receptor-like"/>
    <property type="match status" value="1"/>
</dbReference>
<keyword evidence="3 9" id="KW-0812">Transmembrane</keyword>
<protein>
    <recommendedName>
        <fullName evidence="10">G-protein coupled receptors family 1 profile domain-containing protein</fullName>
    </recommendedName>
</protein>
<evidence type="ECO:0000256" key="8">
    <source>
        <dbReference type="ARBA" id="ARBA00023224"/>
    </source>
</evidence>
<dbReference type="PRINTS" id="PR00237">
    <property type="entry name" value="GPCRRHODOPSN"/>
</dbReference>
<dbReference type="CDD" id="cd00637">
    <property type="entry name" value="7tm_classA_rhodopsin-like"/>
    <property type="match status" value="1"/>
</dbReference>
<feature type="domain" description="G-protein coupled receptors family 1 profile" evidence="10">
    <location>
        <begin position="41"/>
        <end position="292"/>
    </location>
</feature>
<evidence type="ECO:0000256" key="5">
    <source>
        <dbReference type="ARBA" id="ARBA00023040"/>
    </source>
</evidence>
<feature type="transmembrane region" description="Helical" evidence="9">
    <location>
        <begin position="95"/>
        <end position="116"/>
    </location>
</feature>
<keyword evidence="8" id="KW-0807">Transducer</keyword>
<dbReference type="GO" id="GO:0005886">
    <property type="term" value="C:plasma membrane"/>
    <property type="evidence" value="ECO:0007669"/>
    <property type="project" value="UniProtKB-SubCell"/>
</dbReference>
<dbReference type="Gene3D" id="1.20.1070.10">
    <property type="entry name" value="Rhodopsin 7-helix transmembrane proteins"/>
    <property type="match status" value="1"/>
</dbReference>
<keyword evidence="5" id="KW-0297">G-protein coupled receptor</keyword>
<dbReference type="GO" id="GO:0004930">
    <property type="term" value="F:G protein-coupled receptor activity"/>
    <property type="evidence" value="ECO:0007669"/>
    <property type="project" value="UniProtKB-KW"/>
</dbReference>